<name>A0A1Y3EKH7_9BILA</name>
<dbReference type="Proteomes" id="UP000243006">
    <property type="component" value="Unassembled WGS sequence"/>
</dbReference>
<dbReference type="AlphaFoldDB" id="A0A1Y3EKH7"/>
<comment type="caution">
    <text evidence="1">The sequence shown here is derived from an EMBL/GenBank/DDBJ whole genome shotgun (WGS) entry which is preliminary data.</text>
</comment>
<evidence type="ECO:0000313" key="1">
    <source>
        <dbReference type="EMBL" id="OUC44327.1"/>
    </source>
</evidence>
<protein>
    <submittedName>
        <fullName evidence="1">Uncharacterized protein</fullName>
    </submittedName>
</protein>
<reference evidence="1 2" key="1">
    <citation type="submission" date="2015-04" db="EMBL/GenBank/DDBJ databases">
        <title>Draft genome of the roundworm Trichinella nativa.</title>
        <authorList>
            <person name="Mitreva M."/>
        </authorList>
    </citation>
    <scope>NUCLEOTIDE SEQUENCE [LARGE SCALE GENOMIC DNA]</scope>
    <source>
        <strain evidence="1 2">ISS45</strain>
    </source>
</reference>
<evidence type="ECO:0000313" key="2">
    <source>
        <dbReference type="Proteomes" id="UP000243006"/>
    </source>
</evidence>
<proteinExistence type="predicted"/>
<sequence length="148" mass="16683">MDFDVGVTKATRWSEKCPQGEAVGIDGIARFHDIDSHNSHSTPVGSSKAIGSRLHVYLHKFKANDKAPDQYSRLTLDVRGSERLALCQTDPSDLVWLRLANLHHHSRSLSWPTQEAQVLSHHSSSIITKQNFAFFYLIFLNVLAEEND</sequence>
<organism evidence="1 2">
    <name type="scientific">Trichinella nativa</name>
    <dbReference type="NCBI Taxonomy" id="6335"/>
    <lineage>
        <taxon>Eukaryota</taxon>
        <taxon>Metazoa</taxon>
        <taxon>Ecdysozoa</taxon>
        <taxon>Nematoda</taxon>
        <taxon>Enoplea</taxon>
        <taxon>Dorylaimia</taxon>
        <taxon>Trichinellida</taxon>
        <taxon>Trichinellidae</taxon>
        <taxon>Trichinella</taxon>
    </lineage>
</organism>
<gene>
    <name evidence="1" type="ORF">D917_09221</name>
</gene>
<dbReference type="EMBL" id="LVZM01012759">
    <property type="protein sequence ID" value="OUC44327.1"/>
    <property type="molecule type" value="Genomic_DNA"/>
</dbReference>
<accession>A0A1Y3EKH7</accession>